<keyword evidence="13" id="KW-1185">Reference proteome</keyword>
<feature type="transmembrane region" description="Helical" evidence="10">
    <location>
        <begin position="336"/>
        <end position="354"/>
    </location>
</feature>
<evidence type="ECO:0000256" key="10">
    <source>
        <dbReference type="SAM" id="Phobius"/>
    </source>
</evidence>
<dbReference type="InterPro" id="IPR038770">
    <property type="entry name" value="Na+/solute_symporter_sf"/>
</dbReference>
<comment type="caution">
    <text evidence="12">The sequence shown here is derived from an EMBL/GenBank/DDBJ whole genome shotgun (WGS) entry which is preliminary data.</text>
</comment>
<dbReference type="RefSeq" id="WP_386060167.1">
    <property type="nucleotide sequence ID" value="NZ_JBHTKL010000005.1"/>
</dbReference>
<keyword evidence="4 10" id="KW-0812">Transmembrane</keyword>
<feature type="transmembrane region" description="Helical" evidence="10">
    <location>
        <begin position="83"/>
        <end position="105"/>
    </location>
</feature>
<keyword evidence="8 10" id="KW-0472">Membrane</keyword>
<dbReference type="PANTHER" id="PTHR10110">
    <property type="entry name" value="SODIUM/HYDROGEN EXCHANGER"/>
    <property type="match status" value="1"/>
</dbReference>
<keyword evidence="9" id="KW-0739">Sodium transport</keyword>
<evidence type="ECO:0000313" key="12">
    <source>
        <dbReference type="EMBL" id="MFD1019755.1"/>
    </source>
</evidence>
<protein>
    <submittedName>
        <fullName evidence="12">Cation:proton antiporter</fullName>
    </submittedName>
</protein>
<dbReference type="PANTHER" id="PTHR10110:SF86">
    <property type="entry name" value="SODIUM_HYDROGEN EXCHANGER 7"/>
    <property type="match status" value="1"/>
</dbReference>
<feature type="domain" description="Cation/H+ exchanger transmembrane" evidence="11">
    <location>
        <begin position="8"/>
        <end position="392"/>
    </location>
</feature>
<dbReference type="InterPro" id="IPR006153">
    <property type="entry name" value="Cation/H_exchanger_TM"/>
</dbReference>
<feature type="transmembrane region" description="Helical" evidence="10">
    <location>
        <begin position="28"/>
        <end position="45"/>
    </location>
</feature>
<organism evidence="12 13">
    <name type="scientific">Thalassobacillus hwangdonensis</name>
    <dbReference type="NCBI Taxonomy" id="546108"/>
    <lineage>
        <taxon>Bacteria</taxon>
        <taxon>Bacillati</taxon>
        <taxon>Bacillota</taxon>
        <taxon>Bacilli</taxon>
        <taxon>Bacillales</taxon>
        <taxon>Bacillaceae</taxon>
        <taxon>Thalassobacillus</taxon>
    </lineage>
</organism>
<evidence type="ECO:0000256" key="1">
    <source>
        <dbReference type="ARBA" id="ARBA00004651"/>
    </source>
</evidence>
<evidence type="ECO:0000256" key="2">
    <source>
        <dbReference type="ARBA" id="ARBA00022448"/>
    </source>
</evidence>
<evidence type="ECO:0000256" key="3">
    <source>
        <dbReference type="ARBA" id="ARBA00022475"/>
    </source>
</evidence>
<dbReference type="Gene3D" id="1.20.1530.20">
    <property type="match status" value="1"/>
</dbReference>
<keyword evidence="2" id="KW-0813">Transport</keyword>
<dbReference type="EMBL" id="JBHTKL010000005">
    <property type="protein sequence ID" value="MFD1019755.1"/>
    <property type="molecule type" value="Genomic_DNA"/>
</dbReference>
<evidence type="ECO:0000256" key="5">
    <source>
        <dbReference type="ARBA" id="ARBA00022989"/>
    </source>
</evidence>
<evidence type="ECO:0000259" key="11">
    <source>
        <dbReference type="Pfam" id="PF00999"/>
    </source>
</evidence>
<keyword evidence="3" id="KW-1003">Cell membrane</keyword>
<evidence type="ECO:0000256" key="4">
    <source>
        <dbReference type="ARBA" id="ARBA00022692"/>
    </source>
</evidence>
<feature type="transmembrane region" description="Helical" evidence="10">
    <location>
        <begin position="273"/>
        <end position="296"/>
    </location>
</feature>
<dbReference type="InterPro" id="IPR018422">
    <property type="entry name" value="Cation/H_exchanger_CPA1"/>
</dbReference>
<evidence type="ECO:0000256" key="6">
    <source>
        <dbReference type="ARBA" id="ARBA00023053"/>
    </source>
</evidence>
<accession>A0ABW3L1A9</accession>
<evidence type="ECO:0000256" key="9">
    <source>
        <dbReference type="ARBA" id="ARBA00023201"/>
    </source>
</evidence>
<evidence type="ECO:0000256" key="8">
    <source>
        <dbReference type="ARBA" id="ARBA00023136"/>
    </source>
</evidence>
<name>A0ABW3L1A9_9BACI</name>
<feature type="transmembrane region" description="Helical" evidence="10">
    <location>
        <begin position="54"/>
        <end position="71"/>
    </location>
</feature>
<feature type="transmembrane region" description="Helical" evidence="10">
    <location>
        <begin position="112"/>
        <end position="135"/>
    </location>
</feature>
<keyword evidence="7" id="KW-0406">Ion transport</keyword>
<comment type="subcellular location">
    <subcellularLocation>
        <location evidence="1">Cell membrane</location>
        <topology evidence="1">Multi-pass membrane protein</topology>
    </subcellularLocation>
</comment>
<sequence>MHASQIILLLFIGYIVFTLDKKQKNIPVPALLLVIGVVFSFLPFFSEVNVTKPVIYDILLPALLFISAYRFSPKALRENAGIIATLSTLGLIATAVLLGFTIYVIGGLFVSLSLVGALVIASILTPTDPVSVVSILKQSADDPKVADVVDGESMINDGTSIVLFTVLAGILTGEKSFDFLSFIGEFLYVSLGGAVTGVILGWIVSKAVHFTHQKDYQVMLSIVLAYGSFHIAEHIGVSGVLATVASGIMLAWEFENTNKEDHYREALDGFWNVVEPSVLALVFLLIGIEATGYLAFDHWGLAILLFIASIIIRFIVIAGTFQFFSRWRNTVSWQQIGLISWSGIRGTMSVVLLLSLEAQASEEATLLMSISFAVVFLSLIIQSLGVYPLSKWMKR</sequence>
<feature type="transmembrane region" description="Helical" evidence="10">
    <location>
        <begin position="185"/>
        <end position="204"/>
    </location>
</feature>
<keyword evidence="6" id="KW-0915">Sodium</keyword>
<dbReference type="Proteomes" id="UP001596990">
    <property type="component" value="Unassembled WGS sequence"/>
</dbReference>
<evidence type="ECO:0000256" key="7">
    <source>
        <dbReference type="ARBA" id="ARBA00023065"/>
    </source>
</evidence>
<feature type="transmembrane region" description="Helical" evidence="10">
    <location>
        <begin position="302"/>
        <end position="324"/>
    </location>
</feature>
<gene>
    <name evidence="12" type="ORF">ACFQ2J_11280</name>
</gene>
<evidence type="ECO:0000313" key="13">
    <source>
        <dbReference type="Proteomes" id="UP001596990"/>
    </source>
</evidence>
<feature type="transmembrane region" description="Helical" evidence="10">
    <location>
        <begin position="366"/>
        <end position="389"/>
    </location>
</feature>
<feature type="transmembrane region" description="Helical" evidence="10">
    <location>
        <begin position="224"/>
        <end position="252"/>
    </location>
</feature>
<proteinExistence type="predicted"/>
<keyword evidence="5 10" id="KW-1133">Transmembrane helix</keyword>
<reference evidence="13" key="1">
    <citation type="journal article" date="2019" name="Int. J. Syst. Evol. Microbiol.">
        <title>The Global Catalogue of Microorganisms (GCM) 10K type strain sequencing project: providing services to taxonomists for standard genome sequencing and annotation.</title>
        <authorList>
            <consortium name="The Broad Institute Genomics Platform"/>
            <consortium name="The Broad Institute Genome Sequencing Center for Infectious Disease"/>
            <person name="Wu L."/>
            <person name="Ma J."/>
        </authorList>
    </citation>
    <scope>NUCLEOTIDE SEQUENCE [LARGE SCALE GENOMIC DNA]</scope>
    <source>
        <strain evidence="13">CCUG 56607</strain>
    </source>
</reference>
<dbReference type="Pfam" id="PF00999">
    <property type="entry name" value="Na_H_Exchanger"/>
    <property type="match status" value="1"/>
</dbReference>